<comment type="caution">
    <text evidence="1">The sequence shown here is derived from an EMBL/GenBank/DDBJ whole genome shotgun (WGS) entry which is preliminary data.</text>
</comment>
<gene>
    <name evidence="1" type="ORF">GPM918_LOCUS10114</name>
    <name evidence="2" type="ORF">SRO942_LOCUS10115</name>
</gene>
<dbReference type="EMBL" id="CAJNOQ010001957">
    <property type="protein sequence ID" value="CAF0929706.1"/>
    <property type="molecule type" value="Genomic_DNA"/>
</dbReference>
<sequence>MLLMSSGRFDPSSSDGVWSGAFSDRVTQRSPHYSLAQSLGASNKGNYGSNSGGLTFVSPIGMSSGGKIAMEIEKLAESKSTGRCAAVSREAIEQALGISIPRTNSAKDYGPKLEAVGFREVTDGQNRPGDVRVIQSIEGHPHGHMQIYTNKGWMSDFKQRDEWPGEAYRNAKPNYKQYRLGD</sequence>
<evidence type="ECO:0000313" key="2">
    <source>
        <dbReference type="EMBL" id="CAF3707859.1"/>
    </source>
</evidence>
<reference evidence="1" key="1">
    <citation type="submission" date="2021-02" db="EMBL/GenBank/DDBJ databases">
        <authorList>
            <person name="Nowell W R."/>
        </authorList>
    </citation>
    <scope>NUCLEOTIDE SEQUENCE</scope>
</reference>
<dbReference type="Gene3D" id="3.90.1720.10">
    <property type="entry name" value="endopeptidase domain like (from Nostoc punctiforme)"/>
    <property type="match status" value="1"/>
</dbReference>
<dbReference type="OrthoDB" id="10262879at2759"/>
<dbReference type="AlphaFoldDB" id="A0A814BN09"/>
<protein>
    <submittedName>
        <fullName evidence="1">Uncharacterized protein</fullName>
    </submittedName>
</protein>
<accession>A0A814BN09</accession>
<keyword evidence="3" id="KW-1185">Reference proteome</keyword>
<proteinExistence type="predicted"/>
<evidence type="ECO:0000313" key="1">
    <source>
        <dbReference type="EMBL" id="CAF0929706.1"/>
    </source>
</evidence>
<dbReference type="Proteomes" id="UP000663829">
    <property type="component" value="Unassembled WGS sequence"/>
</dbReference>
<dbReference type="Proteomes" id="UP000681722">
    <property type="component" value="Unassembled WGS sequence"/>
</dbReference>
<dbReference type="EMBL" id="CAJOBC010001957">
    <property type="protein sequence ID" value="CAF3707859.1"/>
    <property type="molecule type" value="Genomic_DNA"/>
</dbReference>
<organism evidence="1 3">
    <name type="scientific">Didymodactylos carnosus</name>
    <dbReference type="NCBI Taxonomy" id="1234261"/>
    <lineage>
        <taxon>Eukaryota</taxon>
        <taxon>Metazoa</taxon>
        <taxon>Spiralia</taxon>
        <taxon>Gnathifera</taxon>
        <taxon>Rotifera</taxon>
        <taxon>Eurotatoria</taxon>
        <taxon>Bdelloidea</taxon>
        <taxon>Philodinida</taxon>
        <taxon>Philodinidae</taxon>
        <taxon>Didymodactylos</taxon>
    </lineage>
</organism>
<evidence type="ECO:0000313" key="3">
    <source>
        <dbReference type="Proteomes" id="UP000663829"/>
    </source>
</evidence>
<name>A0A814BN09_9BILA</name>